<dbReference type="HOGENOM" id="CLU_1892084_0_0_5"/>
<dbReference type="EMBL" id="CP001016">
    <property type="protein sequence ID" value="ACB96930.1"/>
    <property type="molecule type" value="Genomic_DNA"/>
</dbReference>
<keyword evidence="1" id="KW-0472">Membrane</keyword>
<organism evidence="2 3">
    <name type="scientific">Beijerinckia indica subsp. indica (strain ATCC 9039 / DSM 1715 / NCIMB 8712)</name>
    <dbReference type="NCBI Taxonomy" id="395963"/>
    <lineage>
        <taxon>Bacteria</taxon>
        <taxon>Pseudomonadati</taxon>
        <taxon>Pseudomonadota</taxon>
        <taxon>Alphaproteobacteria</taxon>
        <taxon>Hyphomicrobiales</taxon>
        <taxon>Beijerinckiaceae</taxon>
        <taxon>Beijerinckia</taxon>
    </lineage>
</organism>
<sequence length="134" mass="14475">MFNFLLLMALGIAGVVYMGPKIKAYQASIGVLDALEKPGLTIITKIRLRLIGIKTIIIGYVAVLVGSLPDFIGGIVDFVPQIHPFIEQMDLSVWFSPHTAASINNLFYIAMIGTRVLGMLVIAKGLPGEKEGMS</sequence>
<dbReference type="AlphaFoldDB" id="B2IDZ9"/>
<evidence type="ECO:0000256" key="1">
    <source>
        <dbReference type="SAM" id="Phobius"/>
    </source>
</evidence>
<name>B2IDZ9_BEII9</name>
<dbReference type="RefSeq" id="WP_012386278.1">
    <property type="nucleotide sequence ID" value="NC_010581.1"/>
</dbReference>
<dbReference type="Proteomes" id="UP000001695">
    <property type="component" value="Chromosome"/>
</dbReference>
<keyword evidence="3" id="KW-1185">Reference proteome</keyword>
<evidence type="ECO:0000313" key="3">
    <source>
        <dbReference type="Proteomes" id="UP000001695"/>
    </source>
</evidence>
<keyword evidence="1" id="KW-1133">Transmembrane helix</keyword>
<gene>
    <name evidence="2" type="ordered locus">Bind_3373</name>
</gene>
<evidence type="ECO:0000313" key="2">
    <source>
        <dbReference type="EMBL" id="ACB96930.1"/>
    </source>
</evidence>
<accession>B2IDZ9</accession>
<keyword evidence="1" id="KW-0812">Transmembrane</keyword>
<reference evidence="3" key="1">
    <citation type="submission" date="2008-03" db="EMBL/GenBank/DDBJ databases">
        <title>Complete sequence of chromosome of Beijerinckia indica subsp. indica ATCC 9039.</title>
        <authorList>
            <consortium name="US DOE Joint Genome Institute"/>
            <person name="Copeland A."/>
            <person name="Lucas S."/>
            <person name="Lapidus A."/>
            <person name="Glavina del Rio T."/>
            <person name="Dalin E."/>
            <person name="Tice H."/>
            <person name="Bruce D."/>
            <person name="Goodwin L."/>
            <person name="Pitluck S."/>
            <person name="LaButti K."/>
            <person name="Schmutz J."/>
            <person name="Larimer F."/>
            <person name="Land M."/>
            <person name="Hauser L."/>
            <person name="Kyrpides N."/>
            <person name="Mikhailova N."/>
            <person name="Dunfield P.F."/>
            <person name="Dedysh S.N."/>
            <person name="Liesack W."/>
            <person name="Saw J.H."/>
            <person name="Alam M."/>
            <person name="Chen Y."/>
            <person name="Murrell J.C."/>
            <person name="Richardson P."/>
        </authorList>
    </citation>
    <scope>NUCLEOTIDE SEQUENCE [LARGE SCALE GENOMIC DNA]</scope>
    <source>
        <strain evidence="3">ATCC 9039 / DSM 1715 / NCIMB 8712</strain>
    </source>
</reference>
<dbReference type="STRING" id="395963.Bind_3373"/>
<dbReference type="OrthoDB" id="9874669at2"/>
<protein>
    <submittedName>
        <fullName evidence="2">Uncharacterized protein</fullName>
    </submittedName>
</protein>
<dbReference type="KEGG" id="bid:Bind_3373"/>
<feature type="transmembrane region" description="Helical" evidence="1">
    <location>
        <begin position="106"/>
        <end position="126"/>
    </location>
</feature>
<reference evidence="2 3" key="2">
    <citation type="journal article" date="2010" name="J. Bacteriol.">
        <title>Complete genome sequence of Beijerinckia indica subsp. indica.</title>
        <authorList>
            <person name="Tamas I."/>
            <person name="Dedysh S.N."/>
            <person name="Liesack W."/>
            <person name="Stott M.B."/>
            <person name="Alam M."/>
            <person name="Murrell J.C."/>
            <person name="Dunfield P.F."/>
        </authorList>
    </citation>
    <scope>NUCLEOTIDE SEQUENCE [LARGE SCALE GENOMIC DNA]</scope>
    <source>
        <strain evidence="3">ATCC 9039 / DSM 1715 / NCIMB 8712</strain>
    </source>
</reference>
<proteinExistence type="predicted"/>